<evidence type="ECO:0000259" key="9">
    <source>
        <dbReference type="PROSITE" id="PS50240"/>
    </source>
</evidence>
<dbReference type="PRINTS" id="PR00722">
    <property type="entry name" value="CHYMOTRYPSIN"/>
</dbReference>
<proteinExistence type="inferred from homology"/>
<dbReference type="EMBL" id="OU963919">
    <property type="protein sequence ID" value="CAH0687397.1"/>
    <property type="molecule type" value="Genomic_DNA"/>
</dbReference>
<feature type="signal peptide" evidence="8">
    <location>
        <begin position="1"/>
        <end position="20"/>
    </location>
</feature>
<organism evidence="10 11">
    <name type="scientific">Chilo suppressalis</name>
    <name type="common">Asiatic rice borer moth</name>
    <dbReference type="NCBI Taxonomy" id="168631"/>
    <lineage>
        <taxon>Eukaryota</taxon>
        <taxon>Metazoa</taxon>
        <taxon>Ecdysozoa</taxon>
        <taxon>Arthropoda</taxon>
        <taxon>Hexapoda</taxon>
        <taxon>Insecta</taxon>
        <taxon>Pterygota</taxon>
        <taxon>Neoptera</taxon>
        <taxon>Endopterygota</taxon>
        <taxon>Lepidoptera</taxon>
        <taxon>Glossata</taxon>
        <taxon>Ditrysia</taxon>
        <taxon>Pyraloidea</taxon>
        <taxon>Crambidae</taxon>
        <taxon>Crambinae</taxon>
        <taxon>Chilo</taxon>
    </lineage>
</organism>
<dbReference type="PANTHER" id="PTHR24252">
    <property type="entry name" value="ACROSIN-RELATED"/>
    <property type="match status" value="1"/>
</dbReference>
<dbReference type="Gene3D" id="2.40.10.10">
    <property type="entry name" value="Trypsin-like serine proteases"/>
    <property type="match status" value="1"/>
</dbReference>
<dbReference type="InterPro" id="IPR001314">
    <property type="entry name" value="Peptidase_S1A"/>
</dbReference>
<sequence length="414" mass="45260">MYGKIVYFVVLISLTYSVRAVEEGDKCIKNGAPGICRNIRNCKSAIEDFKKKIFPQICSFAGSYPVVCCTDGITTPAPPVATTSQSPTKPVTDGIPVYDYVNNDGSSVDTCEPLAASLTAAKTGKKAWDKCVDYQQSLVYSCDKEVGLAAGGSVSRSYHCHHNTDDLIVGGEDASQYEFPHMVLLGYGDQLANVQWLCGGSLISDKFVLTAGHCTVSRDFGPITFALMGALKRSQAIDSSKLRRVKRIISHPQYAPPTRYHDIALLELDAPVTLSQYLVPACIHVPDPADNLTRASATGWGLTEHRGANSDILQKVTLNKFVTQECSEKFPVHRHMKQGFDQDTQTCYGDKNQSKDTCQGDSGGPLQIKNKKIKCMYTIVGVTSFGKACGMVGDPGIYTRVSHYVDWIEKEVWP</sequence>
<evidence type="ECO:0000256" key="4">
    <source>
        <dbReference type="ARBA" id="ARBA00022729"/>
    </source>
</evidence>
<evidence type="ECO:0000256" key="1">
    <source>
        <dbReference type="ARBA" id="ARBA00001656"/>
    </source>
</evidence>
<dbReference type="CDD" id="cd00190">
    <property type="entry name" value="Tryp_SPc"/>
    <property type="match status" value="1"/>
</dbReference>
<dbReference type="PROSITE" id="PS00134">
    <property type="entry name" value="TRYPSIN_HIS"/>
    <property type="match status" value="1"/>
</dbReference>
<dbReference type="Pfam" id="PF00089">
    <property type="entry name" value="Trypsin"/>
    <property type="match status" value="1"/>
</dbReference>
<keyword evidence="4 8" id="KW-0732">Signal</keyword>
<feature type="chain" id="PRO_5046806568" description="Acrosin" evidence="8">
    <location>
        <begin position="21"/>
        <end position="414"/>
    </location>
</feature>
<evidence type="ECO:0000256" key="8">
    <source>
        <dbReference type="SAM" id="SignalP"/>
    </source>
</evidence>
<dbReference type="InterPro" id="IPR001254">
    <property type="entry name" value="Trypsin_dom"/>
</dbReference>
<feature type="domain" description="Peptidase S1" evidence="9">
    <location>
        <begin position="168"/>
        <end position="413"/>
    </location>
</feature>
<evidence type="ECO:0000256" key="7">
    <source>
        <dbReference type="RuleBase" id="RU363034"/>
    </source>
</evidence>
<evidence type="ECO:0000256" key="3">
    <source>
        <dbReference type="ARBA" id="ARBA00017161"/>
    </source>
</evidence>
<dbReference type="InterPro" id="IPR018114">
    <property type="entry name" value="TRYPSIN_HIS"/>
</dbReference>
<evidence type="ECO:0000313" key="10">
    <source>
        <dbReference type="EMBL" id="CAH0687397.1"/>
    </source>
</evidence>
<keyword evidence="11" id="KW-1185">Reference proteome</keyword>
<evidence type="ECO:0000256" key="6">
    <source>
        <dbReference type="ARBA" id="ARBA00024195"/>
    </source>
</evidence>
<accession>A0ABN8EAU1</accession>
<dbReference type="SMART" id="SM00680">
    <property type="entry name" value="CLIP"/>
    <property type="match status" value="1"/>
</dbReference>
<keyword evidence="7" id="KW-0645">Protease</keyword>
<dbReference type="PANTHER" id="PTHR24252:SF8">
    <property type="entry name" value="ACROSIN"/>
    <property type="match status" value="1"/>
</dbReference>
<dbReference type="InterPro" id="IPR022700">
    <property type="entry name" value="CLIP"/>
</dbReference>
<evidence type="ECO:0000256" key="2">
    <source>
        <dbReference type="ARBA" id="ARBA00012050"/>
    </source>
</evidence>
<dbReference type="InterPro" id="IPR009003">
    <property type="entry name" value="Peptidase_S1_PA"/>
</dbReference>
<comment type="similarity">
    <text evidence="6">Belongs to the peptidase S1 family. CLIP subfamily.</text>
</comment>
<gene>
    <name evidence="10" type="ORF">CHILSU_LOCUS7086</name>
</gene>
<keyword evidence="5" id="KW-1015">Disulfide bond</keyword>
<dbReference type="Proteomes" id="UP001153292">
    <property type="component" value="Chromosome 26"/>
</dbReference>
<dbReference type="PROSITE" id="PS50240">
    <property type="entry name" value="TRYPSIN_DOM"/>
    <property type="match status" value="1"/>
</dbReference>
<dbReference type="InterPro" id="IPR043504">
    <property type="entry name" value="Peptidase_S1_PA_chymotrypsin"/>
</dbReference>
<keyword evidence="7" id="KW-0378">Hydrolase</keyword>
<keyword evidence="7" id="KW-0720">Serine protease</keyword>
<evidence type="ECO:0000256" key="5">
    <source>
        <dbReference type="ARBA" id="ARBA00023157"/>
    </source>
</evidence>
<dbReference type="SUPFAM" id="SSF50494">
    <property type="entry name" value="Trypsin-like serine proteases"/>
    <property type="match status" value="1"/>
</dbReference>
<dbReference type="EC" id="3.4.21.10" evidence="2"/>
<reference evidence="10" key="1">
    <citation type="submission" date="2021-12" db="EMBL/GenBank/DDBJ databases">
        <authorList>
            <person name="King R."/>
        </authorList>
    </citation>
    <scope>NUCLEOTIDE SEQUENCE</scope>
</reference>
<name>A0ABN8EAU1_CHISP</name>
<dbReference type="SMART" id="SM00020">
    <property type="entry name" value="Tryp_SPc"/>
    <property type="match status" value="1"/>
</dbReference>
<dbReference type="InterPro" id="IPR033116">
    <property type="entry name" value="TRYPSIN_SER"/>
</dbReference>
<dbReference type="PROSITE" id="PS00135">
    <property type="entry name" value="TRYPSIN_SER"/>
    <property type="match status" value="1"/>
</dbReference>
<evidence type="ECO:0000313" key="11">
    <source>
        <dbReference type="Proteomes" id="UP001153292"/>
    </source>
</evidence>
<comment type="catalytic activity">
    <reaction evidence="1">
        <text>Preferential cleavage: Arg-|-Xaa, Lys-|-Xaa.</text>
        <dbReference type="EC" id="3.4.21.10"/>
    </reaction>
</comment>
<protein>
    <recommendedName>
        <fullName evidence="3">Acrosin</fullName>
        <ecNumber evidence="2">3.4.21.10</ecNumber>
    </recommendedName>
</protein>